<organism evidence="3 4">
    <name type="scientific">Limnospira maxima CS-328</name>
    <dbReference type="NCBI Taxonomy" id="513049"/>
    <lineage>
        <taxon>Bacteria</taxon>
        <taxon>Bacillati</taxon>
        <taxon>Cyanobacteriota</taxon>
        <taxon>Cyanophyceae</taxon>
        <taxon>Oscillatoriophycideae</taxon>
        <taxon>Oscillatoriales</taxon>
        <taxon>Sirenicapillariaceae</taxon>
        <taxon>Limnospira</taxon>
    </lineage>
</organism>
<keyword evidence="1" id="KW-0732">Signal</keyword>
<comment type="caution">
    <text evidence="3">The sequence shown here is derived from an EMBL/GenBank/DDBJ whole genome shotgun (WGS) entry which is preliminary data.</text>
</comment>
<dbReference type="InterPro" id="IPR013424">
    <property type="entry name" value="Ice-binding_C"/>
</dbReference>
<dbReference type="NCBIfam" id="TIGR02595">
    <property type="entry name" value="PEP_CTERM"/>
    <property type="match status" value="1"/>
</dbReference>
<protein>
    <recommendedName>
        <fullName evidence="2">Ice-binding protein C-terminal domain-containing protein</fullName>
    </recommendedName>
</protein>
<evidence type="ECO:0000313" key="3">
    <source>
        <dbReference type="EMBL" id="EDZ92492.1"/>
    </source>
</evidence>
<feature type="domain" description="Ice-binding protein C-terminal" evidence="2">
    <location>
        <begin position="164"/>
        <end position="190"/>
    </location>
</feature>
<feature type="signal peptide" evidence="1">
    <location>
        <begin position="1"/>
        <end position="28"/>
    </location>
</feature>
<proteinExistence type="predicted"/>
<keyword evidence="4" id="KW-1185">Reference proteome</keyword>
<dbReference type="AlphaFoldDB" id="B5W7J0"/>
<dbReference type="Pfam" id="PF07589">
    <property type="entry name" value="PEP-CTERM"/>
    <property type="match status" value="1"/>
</dbReference>
<dbReference type="RefSeq" id="WP_006670447.1">
    <property type="nucleotide sequence ID" value="NZ_ABYK01000053.1"/>
</dbReference>
<gene>
    <name evidence="3" type="ORF">AmaxDRAFT_4740</name>
</gene>
<reference evidence="3 4" key="1">
    <citation type="journal article" date="2011" name="Appl. Environ. Microbiol.">
        <title>Contribution of a Sodium Ion Gradient to Energy Conservation during Fermentation in the Cyanobacterium Arthrospira (Spirulina) maxima CS-328.</title>
        <authorList>
            <person name="Carrieri D."/>
            <person name="Ananyev G."/>
            <person name="Lenz O."/>
            <person name="Bryant D.A."/>
            <person name="Dismukes G.C."/>
        </authorList>
    </citation>
    <scope>NUCLEOTIDE SEQUENCE [LARGE SCALE GENOMIC DNA]</scope>
    <source>
        <strain evidence="3 4">CS-328</strain>
    </source>
</reference>
<evidence type="ECO:0000313" key="4">
    <source>
        <dbReference type="Proteomes" id="UP000004061"/>
    </source>
</evidence>
<evidence type="ECO:0000259" key="2">
    <source>
        <dbReference type="Pfam" id="PF07589"/>
    </source>
</evidence>
<feature type="chain" id="PRO_5002839495" description="Ice-binding protein C-terminal domain-containing protein" evidence="1">
    <location>
        <begin position="29"/>
        <end position="191"/>
    </location>
</feature>
<evidence type="ECO:0000256" key="1">
    <source>
        <dbReference type="SAM" id="SignalP"/>
    </source>
</evidence>
<dbReference type="Proteomes" id="UP000004061">
    <property type="component" value="Unassembled WGS sequence"/>
</dbReference>
<accession>B5W7J0</accession>
<sequence precursor="true">MKVRFLNIATAAVLATGLVSAFAPDAMAQRPGNAATCQDNIFGGLFEECREQSGGPAGNDNATRIAALFEREVIADFKVDDSSGAIANVFDITSTGEGVGTMNFLDSTLANSTFAFVIKGGNGYAAYLFNGISELSNLSWSTGGPGLSHATLYVFDTPTTPGTQVPEPATLLGLVALGGVMVGQKAISRKS</sequence>
<name>B5W7J0_LIMMA</name>
<dbReference type="EMBL" id="ABYK01000053">
    <property type="protein sequence ID" value="EDZ92492.1"/>
    <property type="molecule type" value="Genomic_DNA"/>
</dbReference>